<dbReference type="Pfam" id="PF08241">
    <property type="entry name" value="Methyltransf_11"/>
    <property type="match status" value="1"/>
</dbReference>
<evidence type="ECO:0000259" key="4">
    <source>
        <dbReference type="Pfam" id="PF08241"/>
    </source>
</evidence>
<name>A0ABR1RUH1_9PEZI</name>
<comment type="similarity">
    <text evidence="1">Belongs to the methyltransferase superfamily.</text>
</comment>
<dbReference type="InterPro" id="IPR051419">
    <property type="entry name" value="Lys/N-term_MeTrsfase_sf"/>
</dbReference>
<feature type="domain" description="Methyltransferase type 11" evidence="4">
    <location>
        <begin position="58"/>
        <end position="167"/>
    </location>
</feature>
<accession>A0ABR1RUH1</accession>
<dbReference type="InterPro" id="IPR013216">
    <property type="entry name" value="Methyltransf_11"/>
</dbReference>
<dbReference type="Proteomes" id="UP001396898">
    <property type="component" value="Unassembled WGS sequence"/>
</dbReference>
<dbReference type="InterPro" id="IPR029063">
    <property type="entry name" value="SAM-dependent_MTases_sf"/>
</dbReference>
<evidence type="ECO:0000313" key="6">
    <source>
        <dbReference type="Proteomes" id="UP001396898"/>
    </source>
</evidence>
<organism evidence="5 6">
    <name type="scientific">Apiospora marii</name>
    <dbReference type="NCBI Taxonomy" id="335849"/>
    <lineage>
        <taxon>Eukaryota</taxon>
        <taxon>Fungi</taxon>
        <taxon>Dikarya</taxon>
        <taxon>Ascomycota</taxon>
        <taxon>Pezizomycotina</taxon>
        <taxon>Sordariomycetes</taxon>
        <taxon>Xylariomycetidae</taxon>
        <taxon>Amphisphaeriales</taxon>
        <taxon>Apiosporaceae</taxon>
        <taxon>Apiospora</taxon>
    </lineage>
</organism>
<dbReference type="EMBL" id="JAQQWI010000010">
    <property type="protein sequence ID" value="KAK8018537.1"/>
    <property type="molecule type" value="Genomic_DNA"/>
</dbReference>
<dbReference type="SUPFAM" id="SSF53335">
    <property type="entry name" value="S-adenosyl-L-methionine-dependent methyltransferases"/>
    <property type="match status" value="1"/>
</dbReference>
<dbReference type="PANTHER" id="PTHR12176">
    <property type="entry name" value="SAM-DEPENDENT METHYLTRANSFERASE SUPERFAMILY PROTEIN"/>
    <property type="match status" value="1"/>
</dbReference>
<dbReference type="CDD" id="cd02440">
    <property type="entry name" value="AdoMet_MTases"/>
    <property type="match status" value="1"/>
</dbReference>
<keyword evidence="2" id="KW-0489">Methyltransferase</keyword>
<keyword evidence="6" id="KW-1185">Reference proteome</keyword>
<keyword evidence="3" id="KW-0808">Transferase</keyword>
<evidence type="ECO:0000256" key="1">
    <source>
        <dbReference type="ARBA" id="ARBA00008361"/>
    </source>
</evidence>
<gene>
    <name evidence="5" type="ORF">PG991_007727</name>
</gene>
<sequence>MAATESAEMNKAEYWDKRYQSADNQPPREWHIGYDELEDYLKEDVYPHWPADAKIMHPGAGSSHLPLEMRKKGGYTNITCAEFSPSVIAQMRPLDPEIEWVECDVRDMKDFASDSYDVVFDKACFEAFCAWGPKHLLKEIPDVIVSDSRLYSQEAYRVLKPGGWFIIISVFEPRYVHHLLKCEGTNWEDVHPPKALTESGWMQTRAYCLRKPQPDAAVAHM</sequence>
<protein>
    <recommendedName>
        <fullName evidence="4">Methyltransferase type 11 domain-containing protein</fullName>
    </recommendedName>
</protein>
<evidence type="ECO:0000313" key="5">
    <source>
        <dbReference type="EMBL" id="KAK8018537.1"/>
    </source>
</evidence>
<evidence type="ECO:0000256" key="3">
    <source>
        <dbReference type="ARBA" id="ARBA00022679"/>
    </source>
</evidence>
<evidence type="ECO:0000256" key="2">
    <source>
        <dbReference type="ARBA" id="ARBA00022603"/>
    </source>
</evidence>
<dbReference type="Gene3D" id="3.40.50.150">
    <property type="entry name" value="Vaccinia Virus protein VP39"/>
    <property type="match status" value="1"/>
</dbReference>
<comment type="caution">
    <text evidence="5">The sequence shown here is derived from an EMBL/GenBank/DDBJ whole genome shotgun (WGS) entry which is preliminary data.</text>
</comment>
<reference evidence="5 6" key="1">
    <citation type="submission" date="2023-01" db="EMBL/GenBank/DDBJ databases">
        <title>Analysis of 21 Apiospora genomes using comparative genomics revels a genus with tremendous synthesis potential of carbohydrate active enzymes and secondary metabolites.</title>
        <authorList>
            <person name="Sorensen T."/>
        </authorList>
    </citation>
    <scope>NUCLEOTIDE SEQUENCE [LARGE SCALE GENOMIC DNA]</scope>
    <source>
        <strain evidence="5 6">CBS 20057</strain>
    </source>
</reference>
<proteinExistence type="inferred from homology"/>